<dbReference type="InterPro" id="IPR027417">
    <property type="entry name" value="P-loop_NTPase"/>
</dbReference>
<dbReference type="GO" id="GO:0016887">
    <property type="term" value="F:ATP hydrolysis activity"/>
    <property type="evidence" value="ECO:0007669"/>
    <property type="project" value="InterPro"/>
</dbReference>
<dbReference type="FunFam" id="3.40.50.300:FF:000838">
    <property type="entry name" value="ABC multidrug transporter (Eurofung)"/>
    <property type="match status" value="1"/>
</dbReference>
<dbReference type="InterPro" id="IPR017871">
    <property type="entry name" value="ABC_transporter-like_CS"/>
</dbReference>
<feature type="transmembrane region" description="Helical" evidence="10">
    <location>
        <begin position="995"/>
        <end position="1020"/>
    </location>
</feature>
<evidence type="ECO:0000256" key="6">
    <source>
        <dbReference type="ARBA" id="ARBA00022840"/>
    </source>
</evidence>
<evidence type="ECO:0000256" key="3">
    <source>
        <dbReference type="ARBA" id="ARBA00022692"/>
    </source>
</evidence>
<evidence type="ECO:0000256" key="4">
    <source>
        <dbReference type="ARBA" id="ARBA00022737"/>
    </source>
</evidence>
<feature type="transmembrane region" description="Helical" evidence="10">
    <location>
        <begin position="165"/>
        <end position="184"/>
    </location>
</feature>
<evidence type="ECO:0000256" key="8">
    <source>
        <dbReference type="ARBA" id="ARBA00023136"/>
    </source>
</evidence>
<dbReference type="CDD" id="cd03244">
    <property type="entry name" value="ABCC_MRP_domain2"/>
    <property type="match status" value="1"/>
</dbReference>
<evidence type="ECO:0000256" key="10">
    <source>
        <dbReference type="SAM" id="Phobius"/>
    </source>
</evidence>
<dbReference type="SUPFAM" id="SSF52540">
    <property type="entry name" value="P-loop containing nucleoside triphosphate hydrolases"/>
    <property type="match status" value="2"/>
</dbReference>
<keyword evidence="3 10" id="KW-0812">Transmembrane</keyword>
<keyword evidence="4" id="KW-0677">Repeat</keyword>
<dbReference type="CDD" id="cd03250">
    <property type="entry name" value="ABCC_MRP_domain1"/>
    <property type="match status" value="1"/>
</dbReference>
<feature type="transmembrane region" description="Helical" evidence="10">
    <location>
        <begin position="379"/>
        <end position="401"/>
    </location>
</feature>
<accession>A0AB34FZ46</accession>
<dbReference type="GO" id="GO:0140359">
    <property type="term" value="F:ABC-type transporter activity"/>
    <property type="evidence" value="ECO:0007669"/>
    <property type="project" value="InterPro"/>
</dbReference>
<dbReference type="FunFam" id="1.20.1560.10:FF:000013">
    <property type="entry name" value="ABC transporter C family member 2"/>
    <property type="match status" value="1"/>
</dbReference>
<keyword evidence="8 10" id="KW-0472">Membrane</keyword>
<dbReference type="Pfam" id="PF00005">
    <property type="entry name" value="ABC_tran"/>
    <property type="match status" value="2"/>
</dbReference>
<feature type="transmembrane region" description="Helical" evidence="10">
    <location>
        <begin position="1084"/>
        <end position="1112"/>
    </location>
</feature>
<reference evidence="13" key="1">
    <citation type="submission" date="2023-01" db="EMBL/GenBank/DDBJ databases">
        <title>The growth and conidiation of Purpureocillium lavendulum are regulated by nitrogen source and histone H3K14 acetylation.</title>
        <authorList>
            <person name="Tang P."/>
            <person name="Han J."/>
            <person name="Zhang C."/>
            <person name="Tang P."/>
            <person name="Qi F."/>
            <person name="Zhang K."/>
            <person name="Liang L."/>
        </authorList>
    </citation>
    <scope>NUCLEOTIDE SEQUENCE</scope>
    <source>
        <strain evidence="13">YMF1.00683</strain>
    </source>
</reference>
<evidence type="ECO:0000259" key="12">
    <source>
        <dbReference type="PROSITE" id="PS50929"/>
    </source>
</evidence>
<sequence>MFRSVLSTVPTFFTVFRPPDFADELDLLFTLLLSKTRPSSLLVQLGPMDIVIHRFRTYEFSPFGSRVIQDEAPQTLFTSLGKAVTQIPWIRKVTELAQSGTPQGAILAISVLCVIAGLLRKRNNVPDFKPKASAIRWRYELLSQISRAASLGFLFAAYAQGRAHWLNATLLAYCFVLGLTRLANNLQWRHAALHQINAVMGATLIVLLAAQFLPCIQMDMACSKSPSVIGGTATLATALVVAMVTPREWVPPQLGYDIPGFELPKEPAPEETCSWINYYCTYQWLTHIIWKGTLGKLDLAGIPRLAWYDEPLYLLRRVQDARSISKTTFWTTLRFMRTELLLMSLWIGSGYIVENVAPFGMYKLLEYLSSPNDAAYKPWVWLLLMFAGPVSRSVLFQQYIFTSTRLIVRIKSAMTQELYHKALESMELEDDPFEANTDKSKSNESSDKTQKSTSAGRLANLMAADVDAIFRARDMMIVLVGVPSGTIVSLIGLYKMLGWASIVGALILILATPISVWLGKLMYSTQKRVRKAQDSRISLVTEYLASIRAIKYFAWEAPITDKIIAARAVEQKSLWNLAVLQAIINEVTQVFPYLALLVMFGIHIIVDKKPLEASTAFTTIYLVKNIRRNIMMASAFSRFFAGALVAFGRLDKYFESAVPLVKYQVGPLRISGASFRRNKKATFRLENIDLDFVEGGLNVITGPSGSGKSTLLLAVLGETYLEGGSVTAPADIAFASQSAWLQNETIQDNILFGSPMERVRYDRVVSACCLPEDLKELPQRDQTIVGENGTSLSGGQKARVALARALYSKAPLLLLDDVFSALDAKTSAGVWKRCFCTDLLHGRTTLLVTQIPWIPSQADMAILLEKGQVKSAEPNIGVIRRPIKIAEVLGGNADDDETETETPPEPELQPNGDPLNDPNKVAQDASVKDVVDEESKASSNAGRLGMFQYMRYWGHPLFAISCLFGLFLSNIFYFGASFWLSIWVEAYNHKAHVDIAFYMGIFALFTFGELISYGIIVVMFEWGTWRAARKLHNDFIRGIMRVSLSWFKATPIGRITNRFSGDMASIDGSINGMLRATLDAFMMLFFRIGAVSAIMPVFMLPGIFTCFIGVIIGEMYTRTAVVIKRLTSSAQSPVFSQFADTLAGLSVIRARDGMAFEFGIELANKLRVWSAASEANYNCNRWVSVRIDFATALVALFAGIIAVSKVGLVGAGLVGFSLTNANDLSQTILVLVRAMNELEVEMQSFHRVKEYVKLEAEGKDDKPYPDAGAGEYADDEAHVIPKNWPRSGEIEFRNVTIRYDPEGPDILSNVNLRFKAGQRVAVVGRTGSGKSTLVLSLLRFTDIVSGEILFDGVDITKVPRHRLRENLTIIPQEAVLFSGTVESNLDPTGLIPSEKLEAALENCKGIASFSGDTTDVETGLDDDTDPMSDERRAQAITLSTEVDARGENFSHGQRQVLSLCRALIRKSKLMLLDEATASMDYETDRGIQQVLRNELEEFNDGRTLVTIAHRLRTIIDYDSVVVMSAGRVLEYGSPKELYQAKGQFYDMVCHSGEEQELHELLEQK</sequence>
<evidence type="ECO:0000256" key="9">
    <source>
        <dbReference type="SAM" id="MobiDB-lite"/>
    </source>
</evidence>
<evidence type="ECO:0000256" key="1">
    <source>
        <dbReference type="ARBA" id="ARBA00004141"/>
    </source>
</evidence>
<dbReference type="CDD" id="cd18604">
    <property type="entry name" value="ABC_6TM_VMR1_D2_like"/>
    <property type="match status" value="1"/>
</dbReference>
<feature type="transmembrane region" description="Helical" evidence="10">
    <location>
        <begin position="340"/>
        <end position="359"/>
    </location>
</feature>
<evidence type="ECO:0000313" key="14">
    <source>
        <dbReference type="Proteomes" id="UP001163105"/>
    </source>
</evidence>
<evidence type="ECO:0000259" key="11">
    <source>
        <dbReference type="PROSITE" id="PS50893"/>
    </source>
</evidence>
<dbReference type="GO" id="GO:0005524">
    <property type="term" value="F:ATP binding"/>
    <property type="evidence" value="ECO:0007669"/>
    <property type="project" value="UniProtKB-KW"/>
</dbReference>
<evidence type="ECO:0000256" key="5">
    <source>
        <dbReference type="ARBA" id="ARBA00022741"/>
    </source>
</evidence>
<proteinExistence type="predicted"/>
<feature type="domain" description="ABC transmembrane type-1" evidence="12">
    <location>
        <begin position="356"/>
        <end position="642"/>
    </location>
</feature>
<keyword evidence="7 10" id="KW-1133">Transmembrane helix</keyword>
<dbReference type="Gene3D" id="3.40.50.300">
    <property type="entry name" value="P-loop containing nucleotide triphosphate hydrolases"/>
    <property type="match status" value="2"/>
</dbReference>
<protein>
    <submittedName>
        <fullName evidence="13">ATP-dependent bile acid permease</fullName>
    </submittedName>
</protein>
<evidence type="ECO:0000256" key="2">
    <source>
        <dbReference type="ARBA" id="ARBA00022448"/>
    </source>
</evidence>
<feature type="transmembrane region" description="Helical" evidence="10">
    <location>
        <begin position="476"/>
        <end position="494"/>
    </location>
</feature>
<dbReference type="InterPro" id="IPR003593">
    <property type="entry name" value="AAA+_ATPase"/>
</dbReference>
<dbReference type="InterPro" id="IPR050173">
    <property type="entry name" value="ABC_transporter_C-like"/>
</dbReference>
<dbReference type="PANTHER" id="PTHR24223:SF356">
    <property type="entry name" value="ATP-BINDING CASSETTE TRANSPORTER ABC4"/>
    <property type="match status" value="1"/>
</dbReference>
<keyword evidence="6" id="KW-0067">ATP-binding</keyword>
<dbReference type="SUPFAM" id="SSF90123">
    <property type="entry name" value="ABC transporter transmembrane region"/>
    <property type="match status" value="2"/>
</dbReference>
<feature type="transmembrane region" description="Helical" evidence="10">
    <location>
        <begin position="101"/>
        <end position="119"/>
    </location>
</feature>
<feature type="domain" description="ABC transporter" evidence="11">
    <location>
        <begin position="668"/>
        <end position="891"/>
    </location>
</feature>
<comment type="subcellular location">
    <subcellularLocation>
        <location evidence="1">Membrane</location>
        <topology evidence="1">Multi-pass membrane protein</topology>
    </subcellularLocation>
</comment>
<dbReference type="InterPro" id="IPR036640">
    <property type="entry name" value="ABC1_TM_sf"/>
</dbReference>
<keyword evidence="14" id="KW-1185">Reference proteome</keyword>
<dbReference type="InterPro" id="IPR003439">
    <property type="entry name" value="ABC_transporter-like_ATP-bd"/>
</dbReference>
<feature type="transmembrane region" description="Helical" evidence="10">
    <location>
        <begin position="957"/>
        <end position="983"/>
    </location>
</feature>
<keyword evidence="5" id="KW-0547">Nucleotide-binding</keyword>
<evidence type="ECO:0000313" key="13">
    <source>
        <dbReference type="EMBL" id="KAJ6444389.1"/>
    </source>
</evidence>
<feature type="transmembrane region" description="Helical" evidence="10">
    <location>
        <begin position="1192"/>
        <end position="1216"/>
    </location>
</feature>
<dbReference type="CDD" id="cd18596">
    <property type="entry name" value="ABC_6TM_VMR1_D1_like"/>
    <property type="match status" value="1"/>
</dbReference>
<dbReference type="PROSITE" id="PS50893">
    <property type="entry name" value="ABC_TRANSPORTER_2"/>
    <property type="match status" value="2"/>
</dbReference>
<name>A0AB34FZ46_9HYPO</name>
<dbReference type="Pfam" id="PF00664">
    <property type="entry name" value="ABC_membrane"/>
    <property type="match status" value="2"/>
</dbReference>
<dbReference type="Proteomes" id="UP001163105">
    <property type="component" value="Unassembled WGS sequence"/>
</dbReference>
<dbReference type="SMART" id="SM00382">
    <property type="entry name" value="AAA"/>
    <property type="match status" value="2"/>
</dbReference>
<feature type="region of interest" description="Disordered" evidence="9">
    <location>
        <begin position="891"/>
        <end position="919"/>
    </location>
</feature>
<dbReference type="Gene3D" id="1.20.1560.10">
    <property type="entry name" value="ABC transporter type 1, transmembrane domain"/>
    <property type="match status" value="2"/>
</dbReference>
<feature type="compositionally biased region" description="Basic and acidic residues" evidence="9">
    <location>
        <begin position="436"/>
        <end position="450"/>
    </location>
</feature>
<gene>
    <name evidence="13" type="ORF">O9K51_02783</name>
</gene>
<evidence type="ECO:0000256" key="7">
    <source>
        <dbReference type="ARBA" id="ARBA00022989"/>
    </source>
</evidence>
<feature type="transmembrane region" description="Helical" evidence="10">
    <location>
        <begin position="590"/>
        <end position="606"/>
    </location>
</feature>
<organism evidence="13 14">
    <name type="scientific">Purpureocillium lavendulum</name>
    <dbReference type="NCBI Taxonomy" id="1247861"/>
    <lineage>
        <taxon>Eukaryota</taxon>
        <taxon>Fungi</taxon>
        <taxon>Dikarya</taxon>
        <taxon>Ascomycota</taxon>
        <taxon>Pezizomycotina</taxon>
        <taxon>Sordariomycetes</taxon>
        <taxon>Hypocreomycetidae</taxon>
        <taxon>Hypocreales</taxon>
        <taxon>Ophiocordycipitaceae</taxon>
        <taxon>Purpureocillium</taxon>
    </lineage>
</organism>
<dbReference type="GO" id="GO:0005737">
    <property type="term" value="C:cytoplasm"/>
    <property type="evidence" value="ECO:0007669"/>
    <property type="project" value="UniProtKB-ARBA"/>
</dbReference>
<feature type="compositionally biased region" description="Acidic residues" evidence="9">
    <location>
        <begin position="893"/>
        <end position="904"/>
    </location>
</feature>
<comment type="caution">
    <text evidence="13">The sequence shown here is derived from an EMBL/GenBank/DDBJ whole genome shotgun (WGS) entry which is preliminary data.</text>
</comment>
<keyword evidence="2" id="KW-0813">Transport</keyword>
<dbReference type="PANTHER" id="PTHR24223">
    <property type="entry name" value="ATP-BINDING CASSETTE SUB-FAMILY C"/>
    <property type="match status" value="1"/>
</dbReference>
<dbReference type="PROSITE" id="PS50929">
    <property type="entry name" value="ABC_TM1F"/>
    <property type="match status" value="2"/>
</dbReference>
<dbReference type="InterPro" id="IPR011527">
    <property type="entry name" value="ABC1_TM_dom"/>
</dbReference>
<feature type="domain" description="ABC transmembrane type-1" evidence="12">
    <location>
        <begin position="963"/>
        <end position="1239"/>
    </location>
</feature>
<feature type="domain" description="ABC transporter" evidence="11">
    <location>
        <begin position="1290"/>
        <end position="1550"/>
    </location>
</feature>
<feature type="transmembrane region" description="Helical" evidence="10">
    <location>
        <begin position="500"/>
        <end position="523"/>
    </location>
</feature>
<dbReference type="GO" id="GO:0016020">
    <property type="term" value="C:membrane"/>
    <property type="evidence" value="ECO:0007669"/>
    <property type="project" value="UniProtKB-SubCell"/>
</dbReference>
<feature type="region of interest" description="Disordered" evidence="9">
    <location>
        <begin position="431"/>
        <end position="453"/>
    </location>
</feature>
<dbReference type="EMBL" id="JAQHRD010000002">
    <property type="protein sequence ID" value="KAJ6444389.1"/>
    <property type="molecule type" value="Genomic_DNA"/>
</dbReference>
<dbReference type="PROSITE" id="PS00211">
    <property type="entry name" value="ABC_TRANSPORTER_1"/>
    <property type="match status" value="2"/>
</dbReference>
<feature type="transmembrane region" description="Helical" evidence="10">
    <location>
        <begin position="196"/>
        <end position="213"/>
    </location>
</feature>